<dbReference type="PANTHER" id="PTHR33156:SF59">
    <property type="entry name" value="PROTEIN NUCLEAR FUSION DEFECTIVE 6, CHLOROPLASTIC_MITOCHONDRIAL-LIKE"/>
    <property type="match status" value="1"/>
</dbReference>
<gene>
    <name evidence="2" type="ORF">PanWU01x14_317030</name>
</gene>
<dbReference type="GO" id="GO:0005739">
    <property type="term" value="C:mitochondrion"/>
    <property type="evidence" value="ECO:0007669"/>
    <property type="project" value="TreeGrafter"/>
</dbReference>
<proteinExistence type="predicted"/>
<accession>A0A2P5AMX4</accession>
<name>A0A2P5AMX4_PARAD</name>
<feature type="region of interest" description="Disordered" evidence="1">
    <location>
        <begin position="16"/>
        <end position="38"/>
    </location>
</feature>
<dbReference type="InterPro" id="IPR043459">
    <property type="entry name" value="NFD6/NOXY2-like"/>
</dbReference>
<comment type="caution">
    <text evidence="2">The sequence shown here is derived from an EMBL/GenBank/DDBJ whole genome shotgun (WGS) entry which is preliminary data.</text>
</comment>
<dbReference type="OrthoDB" id="736963at2759"/>
<dbReference type="EMBL" id="JXTB01000514">
    <property type="protein sequence ID" value="PON37882.1"/>
    <property type="molecule type" value="Genomic_DNA"/>
</dbReference>
<dbReference type="Proteomes" id="UP000237105">
    <property type="component" value="Unassembled WGS sequence"/>
</dbReference>
<organism evidence="2 3">
    <name type="scientific">Parasponia andersonii</name>
    <name type="common">Sponia andersonii</name>
    <dbReference type="NCBI Taxonomy" id="3476"/>
    <lineage>
        <taxon>Eukaryota</taxon>
        <taxon>Viridiplantae</taxon>
        <taxon>Streptophyta</taxon>
        <taxon>Embryophyta</taxon>
        <taxon>Tracheophyta</taxon>
        <taxon>Spermatophyta</taxon>
        <taxon>Magnoliopsida</taxon>
        <taxon>eudicotyledons</taxon>
        <taxon>Gunneridae</taxon>
        <taxon>Pentapetalae</taxon>
        <taxon>rosids</taxon>
        <taxon>fabids</taxon>
        <taxon>Rosales</taxon>
        <taxon>Cannabaceae</taxon>
        <taxon>Parasponia</taxon>
    </lineage>
</organism>
<dbReference type="PANTHER" id="PTHR33156">
    <property type="entry name" value="OS02G0230000 PROTEIN"/>
    <property type="match status" value="1"/>
</dbReference>
<feature type="compositionally biased region" description="Low complexity" evidence="1">
    <location>
        <begin position="16"/>
        <end position="26"/>
    </location>
</feature>
<reference evidence="3" key="1">
    <citation type="submission" date="2016-06" db="EMBL/GenBank/DDBJ databases">
        <title>Parallel loss of symbiosis genes in relatives of nitrogen-fixing non-legume Parasponia.</title>
        <authorList>
            <person name="Van Velzen R."/>
            <person name="Holmer R."/>
            <person name="Bu F."/>
            <person name="Rutten L."/>
            <person name="Van Zeijl A."/>
            <person name="Liu W."/>
            <person name="Santuari L."/>
            <person name="Cao Q."/>
            <person name="Sharma T."/>
            <person name="Shen D."/>
            <person name="Roswanjaya Y."/>
            <person name="Wardhani T."/>
            <person name="Kalhor M.S."/>
            <person name="Jansen J."/>
            <person name="Van den Hoogen J."/>
            <person name="Gungor B."/>
            <person name="Hartog M."/>
            <person name="Hontelez J."/>
            <person name="Verver J."/>
            <person name="Yang W.-C."/>
            <person name="Schijlen E."/>
            <person name="Repin R."/>
            <person name="Schilthuizen M."/>
            <person name="Schranz E."/>
            <person name="Heidstra R."/>
            <person name="Miyata K."/>
            <person name="Fedorova E."/>
            <person name="Kohlen W."/>
            <person name="Bisseling T."/>
            <person name="Smit S."/>
            <person name="Geurts R."/>
        </authorList>
    </citation>
    <scope>NUCLEOTIDE SEQUENCE [LARGE SCALE GENOMIC DNA]</scope>
    <source>
        <strain evidence="3">cv. WU1-14</strain>
    </source>
</reference>
<evidence type="ECO:0000313" key="3">
    <source>
        <dbReference type="Proteomes" id="UP000237105"/>
    </source>
</evidence>
<dbReference type="AlphaFoldDB" id="A0A2P5AMX4"/>
<protein>
    <submittedName>
        <fullName evidence="2">Protein NUCLEAR FUSION DEFECTIVE 6/mitochondrial</fullName>
    </submittedName>
</protein>
<evidence type="ECO:0000313" key="2">
    <source>
        <dbReference type="EMBL" id="PON37882.1"/>
    </source>
</evidence>
<sequence>MSSFAAARSVLRSAAATASRASVGSRLAGGARAKAAPSPFCIPKQNQNCLSRRTFRSTVEMSRCVETLLPYHTATASALLTSMISVSRCTDGWTPEDCNDDV</sequence>
<evidence type="ECO:0000256" key="1">
    <source>
        <dbReference type="SAM" id="MobiDB-lite"/>
    </source>
</evidence>
<dbReference type="STRING" id="3476.A0A2P5AMX4"/>
<keyword evidence="3" id="KW-1185">Reference proteome</keyword>